<dbReference type="Pfam" id="PF02897">
    <property type="entry name" value="Peptidase_S9_N"/>
    <property type="match status" value="1"/>
</dbReference>
<dbReference type="SUPFAM" id="SSF50993">
    <property type="entry name" value="Peptidase/esterase 'gauge' domain"/>
    <property type="match status" value="1"/>
</dbReference>
<dbReference type="PANTHER" id="PTHR42881">
    <property type="entry name" value="PROLYL ENDOPEPTIDASE"/>
    <property type="match status" value="1"/>
</dbReference>
<dbReference type="AlphaFoldDB" id="A0A1I6VIW4"/>
<dbReference type="GO" id="GO:0004252">
    <property type="term" value="F:serine-type endopeptidase activity"/>
    <property type="evidence" value="ECO:0007669"/>
    <property type="project" value="InterPro"/>
</dbReference>
<accession>A0A1I6VIW4</accession>
<feature type="domain" description="Peptidase S9A N-terminal" evidence="1">
    <location>
        <begin position="24"/>
        <end position="253"/>
    </location>
</feature>
<dbReference type="Gene3D" id="3.40.50.1820">
    <property type="entry name" value="alpha/beta hydrolase"/>
    <property type="match status" value="1"/>
</dbReference>
<proteinExistence type="predicted"/>
<dbReference type="GO" id="GO:0070012">
    <property type="term" value="F:oligopeptidase activity"/>
    <property type="evidence" value="ECO:0007669"/>
    <property type="project" value="TreeGrafter"/>
</dbReference>
<sequence>MKKLIVLLTVITLGQITFAQYRYPASKTVEVSDTYFGTTVSDPYRWLEDLKNPEVETWFKAQADYTNAELASRMGGTSQDILMKELKAFDNMKSGRYSPVAKAGGKYFYEKRLPDEQVSKLYYRQGKNGKEILLFDPQAFVEGKTYDYSPSVSADGSKVAMVLSEAGTETGDIHILDVATGSFLSDVIPHSTGGFAEGSNTDLHYHQLKGYDVHDPEQRLNIPFKLHVLGTPVEEDMVLVSAKNNPELNISAEIHPVIMEF</sequence>
<dbReference type="Proteomes" id="UP000198785">
    <property type="component" value="Unassembled WGS sequence"/>
</dbReference>
<name>A0A1I6VIW4_9SPHI</name>
<gene>
    <name evidence="2" type="ORF">SAMN05660206_11439</name>
</gene>
<dbReference type="InterPro" id="IPR023302">
    <property type="entry name" value="Pept_S9A_N"/>
</dbReference>
<reference evidence="2 3" key="1">
    <citation type="submission" date="2016-10" db="EMBL/GenBank/DDBJ databases">
        <authorList>
            <person name="de Groot N.N."/>
        </authorList>
    </citation>
    <scope>NUCLEOTIDE SEQUENCE [LARGE SCALE GENOMIC DNA]</scope>
    <source>
        <strain evidence="2 3">DSM 22789</strain>
    </source>
</reference>
<evidence type="ECO:0000313" key="2">
    <source>
        <dbReference type="EMBL" id="SFT13587.1"/>
    </source>
</evidence>
<evidence type="ECO:0000313" key="3">
    <source>
        <dbReference type="Proteomes" id="UP000198785"/>
    </source>
</evidence>
<dbReference type="STRING" id="683125.SAMN05660206_11439"/>
<keyword evidence="3" id="KW-1185">Reference proteome</keyword>
<dbReference type="Gene3D" id="2.130.10.120">
    <property type="entry name" value="Prolyl oligopeptidase, N-terminal domain"/>
    <property type="match status" value="1"/>
</dbReference>
<protein>
    <submittedName>
        <fullName evidence="2">Prolyl oligopeptidase, N-terminal beta-propeller domain</fullName>
    </submittedName>
</protein>
<dbReference type="PANTHER" id="PTHR42881:SF2">
    <property type="entry name" value="PROLYL ENDOPEPTIDASE"/>
    <property type="match status" value="1"/>
</dbReference>
<dbReference type="GO" id="GO:0005829">
    <property type="term" value="C:cytosol"/>
    <property type="evidence" value="ECO:0007669"/>
    <property type="project" value="TreeGrafter"/>
</dbReference>
<dbReference type="InterPro" id="IPR051167">
    <property type="entry name" value="Prolyl_oligopep/macrocyclase"/>
</dbReference>
<organism evidence="2 3">
    <name type="scientific">Sphingobacterium wenxiniae</name>
    <dbReference type="NCBI Taxonomy" id="683125"/>
    <lineage>
        <taxon>Bacteria</taxon>
        <taxon>Pseudomonadati</taxon>
        <taxon>Bacteroidota</taxon>
        <taxon>Sphingobacteriia</taxon>
        <taxon>Sphingobacteriales</taxon>
        <taxon>Sphingobacteriaceae</taxon>
        <taxon>Sphingobacterium</taxon>
    </lineage>
</organism>
<evidence type="ECO:0000259" key="1">
    <source>
        <dbReference type="Pfam" id="PF02897"/>
    </source>
</evidence>
<dbReference type="InterPro" id="IPR029058">
    <property type="entry name" value="AB_hydrolase_fold"/>
</dbReference>
<dbReference type="EMBL" id="FOZZ01000014">
    <property type="protein sequence ID" value="SFT13587.1"/>
    <property type="molecule type" value="Genomic_DNA"/>
</dbReference>